<dbReference type="EMBL" id="NBSK02000004">
    <property type="protein sequence ID" value="KAJ0214691.1"/>
    <property type="molecule type" value="Genomic_DNA"/>
</dbReference>
<comment type="caution">
    <text evidence="1">The sequence shown here is derived from an EMBL/GenBank/DDBJ whole genome shotgun (WGS) entry which is preliminary data.</text>
</comment>
<dbReference type="Proteomes" id="UP000235145">
    <property type="component" value="Unassembled WGS sequence"/>
</dbReference>
<dbReference type="InterPro" id="IPR027417">
    <property type="entry name" value="P-loop_NTPase"/>
</dbReference>
<evidence type="ECO:0000313" key="2">
    <source>
        <dbReference type="Proteomes" id="UP000235145"/>
    </source>
</evidence>
<dbReference type="SUPFAM" id="SSF52540">
    <property type="entry name" value="P-loop containing nucleoside triphosphate hydrolases"/>
    <property type="match status" value="1"/>
</dbReference>
<sequence>MAKRELSSTLKNLKAMSMMGLYDTTYWLSWLTRHSPSPQPVVSHHGSKVYMFPIFRLGYKFTSFMFGKRASVVCGDMSHQDRYWALLFVPTDVDTQDLDIKDVRVVNNYDFLNGIEDYVHRIRITRRQGIGIVWVLL</sequence>
<reference evidence="1 2" key="1">
    <citation type="journal article" date="2017" name="Nat. Commun.">
        <title>Genome assembly with in vitro proximity ligation data and whole-genome triplication in lettuce.</title>
        <authorList>
            <person name="Reyes-Chin-Wo S."/>
            <person name="Wang Z."/>
            <person name="Yang X."/>
            <person name="Kozik A."/>
            <person name="Arikit S."/>
            <person name="Song C."/>
            <person name="Xia L."/>
            <person name="Froenicke L."/>
            <person name="Lavelle D.O."/>
            <person name="Truco M.J."/>
            <person name="Xia R."/>
            <person name="Zhu S."/>
            <person name="Xu C."/>
            <person name="Xu H."/>
            <person name="Xu X."/>
            <person name="Cox K."/>
            <person name="Korf I."/>
            <person name="Meyers B.C."/>
            <person name="Michelmore R.W."/>
        </authorList>
    </citation>
    <scope>NUCLEOTIDE SEQUENCE [LARGE SCALE GENOMIC DNA]</scope>
    <source>
        <strain evidence="2">cv. Salinas</strain>
        <tissue evidence="1">Seedlings</tissue>
    </source>
</reference>
<organism evidence="1 2">
    <name type="scientific">Lactuca sativa</name>
    <name type="common">Garden lettuce</name>
    <dbReference type="NCBI Taxonomy" id="4236"/>
    <lineage>
        <taxon>Eukaryota</taxon>
        <taxon>Viridiplantae</taxon>
        <taxon>Streptophyta</taxon>
        <taxon>Embryophyta</taxon>
        <taxon>Tracheophyta</taxon>
        <taxon>Spermatophyta</taxon>
        <taxon>Magnoliopsida</taxon>
        <taxon>eudicotyledons</taxon>
        <taxon>Gunneridae</taxon>
        <taxon>Pentapetalae</taxon>
        <taxon>asterids</taxon>
        <taxon>campanulids</taxon>
        <taxon>Asterales</taxon>
        <taxon>Asteraceae</taxon>
        <taxon>Cichorioideae</taxon>
        <taxon>Cichorieae</taxon>
        <taxon>Lactucinae</taxon>
        <taxon>Lactuca</taxon>
    </lineage>
</organism>
<keyword evidence="2" id="KW-1185">Reference proteome</keyword>
<protein>
    <submittedName>
        <fullName evidence="1">Uncharacterized protein</fullName>
    </submittedName>
</protein>
<accession>A0A9R1W1V6</accession>
<evidence type="ECO:0000313" key="1">
    <source>
        <dbReference type="EMBL" id="KAJ0214691.1"/>
    </source>
</evidence>
<gene>
    <name evidence="1" type="ORF">LSAT_V11C400179510</name>
</gene>
<dbReference type="AlphaFoldDB" id="A0A9R1W1V6"/>
<name>A0A9R1W1V6_LACSA</name>
<proteinExistence type="predicted"/>
<dbReference type="Gene3D" id="3.40.50.300">
    <property type="entry name" value="P-loop containing nucleotide triphosphate hydrolases"/>
    <property type="match status" value="1"/>
</dbReference>